<comment type="cofactor">
    <cofactor evidence="3">
        <name>Zn(2+)</name>
        <dbReference type="ChEBI" id="CHEBI:29105"/>
    </cofactor>
</comment>
<keyword evidence="12 18" id="KW-0547">Nucleotide-binding</keyword>
<evidence type="ECO:0000259" key="20">
    <source>
        <dbReference type="Pfam" id="PF24621"/>
    </source>
</evidence>
<dbReference type="AlphaFoldDB" id="A0A124G8L1"/>
<dbReference type="GO" id="GO:0046872">
    <property type="term" value="F:metal ion binding"/>
    <property type="evidence" value="ECO:0007669"/>
    <property type="project" value="UniProtKB-KW"/>
</dbReference>
<dbReference type="InterPro" id="IPR056179">
    <property type="entry name" value="DHQS_C"/>
</dbReference>
<feature type="domain" description="3-dehydroquinate synthase N-terminal" evidence="19">
    <location>
        <begin position="74"/>
        <end position="184"/>
    </location>
</feature>
<evidence type="ECO:0000256" key="8">
    <source>
        <dbReference type="ARBA" id="ARBA00017684"/>
    </source>
</evidence>
<dbReference type="OrthoDB" id="9806583at2"/>
<keyword evidence="22" id="KW-1185">Reference proteome</keyword>
<feature type="binding site" evidence="18">
    <location>
        <position position="158"/>
    </location>
    <ligand>
        <name>NAD(+)</name>
        <dbReference type="ChEBI" id="CHEBI:57540"/>
    </ligand>
</feature>
<feature type="binding site" evidence="18">
    <location>
        <begin position="112"/>
        <end position="116"/>
    </location>
    <ligand>
        <name>NAD(+)</name>
        <dbReference type="ChEBI" id="CHEBI:57540"/>
    </ligand>
</feature>
<feature type="binding site" evidence="18">
    <location>
        <position position="149"/>
    </location>
    <ligand>
        <name>NAD(+)</name>
        <dbReference type="ChEBI" id="CHEBI:57540"/>
    </ligand>
</feature>
<dbReference type="Gene3D" id="1.20.1090.10">
    <property type="entry name" value="Dehydroquinate synthase-like - alpha domain"/>
    <property type="match status" value="1"/>
</dbReference>
<dbReference type="InterPro" id="IPR050071">
    <property type="entry name" value="Dehydroquinate_synthase"/>
</dbReference>
<keyword evidence="17 18" id="KW-0170">Cobalt</keyword>
<dbReference type="PANTHER" id="PTHR43622:SF7">
    <property type="entry name" value="3-DEHYDROQUINATE SYNTHASE, CHLOROPLASTIC"/>
    <property type="match status" value="1"/>
</dbReference>
<dbReference type="Gene3D" id="3.40.50.1970">
    <property type="match status" value="1"/>
</dbReference>
<evidence type="ECO:0000256" key="18">
    <source>
        <dbReference type="HAMAP-Rule" id="MF_00110"/>
    </source>
</evidence>
<keyword evidence="11 18" id="KW-0479">Metal-binding</keyword>
<evidence type="ECO:0000259" key="19">
    <source>
        <dbReference type="Pfam" id="PF01761"/>
    </source>
</evidence>
<dbReference type="HAMAP" id="MF_00110">
    <property type="entry name" value="DHQ_synthase"/>
    <property type="match status" value="1"/>
</dbReference>
<evidence type="ECO:0000256" key="15">
    <source>
        <dbReference type="ARBA" id="ARBA00023141"/>
    </source>
</evidence>
<gene>
    <name evidence="18" type="primary">aroB</name>
    <name evidence="21" type="ORF">ADL12_32745</name>
</gene>
<dbReference type="RefSeq" id="WP_062708731.1">
    <property type="nucleotide sequence ID" value="NZ_LLZG01000363.1"/>
</dbReference>
<evidence type="ECO:0000256" key="13">
    <source>
        <dbReference type="ARBA" id="ARBA00022833"/>
    </source>
</evidence>
<dbReference type="GO" id="GO:0003856">
    <property type="term" value="F:3-dehydroquinate synthase activity"/>
    <property type="evidence" value="ECO:0007669"/>
    <property type="project" value="UniProtKB-UniRule"/>
</dbReference>
<evidence type="ECO:0000256" key="2">
    <source>
        <dbReference type="ARBA" id="ARBA00001911"/>
    </source>
</evidence>
<evidence type="ECO:0000256" key="17">
    <source>
        <dbReference type="ARBA" id="ARBA00023285"/>
    </source>
</evidence>
<accession>A0A124G8L1</accession>
<reference evidence="22" key="1">
    <citation type="submission" date="2015-10" db="EMBL/GenBank/DDBJ databases">
        <authorList>
            <person name="Ju K.-S."/>
            <person name="Doroghazi J.R."/>
            <person name="Metcalf W.W."/>
        </authorList>
    </citation>
    <scope>NUCLEOTIDE SEQUENCE [LARGE SCALE GENOMIC DNA]</scope>
    <source>
        <strain evidence="22">NRRL 3151</strain>
    </source>
</reference>
<dbReference type="EC" id="4.2.3.4" evidence="7 18"/>
<feature type="binding site" evidence="18">
    <location>
        <begin position="78"/>
        <end position="83"/>
    </location>
    <ligand>
        <name>NAD(+)</name>
        <dbReference type="ChEBI" id="CHEBI:57540"/>
    </ligand>
</feature>
<comment type="subcellular location">
    <subcellularLocation>
        <location evidence="4 18">Cytoplasm</location>
    </subcellularLocation>
</comment>
<comment type="caution">
    <text evidence="21">The sequence shown here is derived from an EMBL/GenBank/DDBJ whole genome shotgun (WGS) entry which is preliminary data.</text>
</comment>
<comment type="catalytic activity">
    <reaction evidence="1 18">
        <text>7-phospho-2-dehydro-3-deoxy-D-arabino-heptonate = 3-dehydroquinate + phosphate</text>
        <dbReference type="Rhea" id="RHEA:21968"/>
        <dbReference type="ChEBI" id="CHEBI:32364"/>
        <dbReference type="ChEBI" id="CHEBI:43474"/>
        <dbReference type="ChEBI" id="CHEBI:58394"/>
        <dbReference type="EC" id="4.2.3.4"/>
    </reaction>
</comment>
<dbReference type="InterPro" id="IPR016037">
    <property type="entry name" value="DHQ_synth_AroB"/>
</dbReference>
<feature type="binding site" evidence="18">
    <location>
        <position position="254"/>
    </location>
    <ligand>
        <name>Zn(2+)</name>
        <dbReference type="ChEBI" id="CHEBI:29105"/>
    </ligand>
</feature>
<keyword evidence="15 18" id="KW-0057">Aromatic amino acid biosynthesis</keyword>
<dbReference type="PANTHER" id="PTHR43622">
    <property type="entry name" value="3-DEHYDROQUINATE SYNTHASE"/>
    <property type="match status" value="1"/>
</dbReference>
<comment type="cofactor">
    <cofactor evidence="18">
        <name>Co(2+)</name>
        <dbReference type="ChEBI" id="CHEBI:48828"/>
    </cofactor>
    <cofactor evidence="18">
        <name>Zn(2+)</name>
        <dbReference type="ChEBI" id="CHEBI:29105"/>
    </cofactor>
    <text evidence="18">Binds 1 divalent metal cation per subunit. Can use either Co(2+) or Zn(2+).</text>
</comment>
<evidence type="ECO:0000256" key="12">
    <source>
        <dbReference type="ARBA" id="ARBA00022741"/>
    </source>
</evidence>
<dbReference type="UniPathway" id="UPA00053">
    <property type="reaction ID" value="UER00085"/>
</dbReference>
<organism evidence="21 22">
    <name type="scientific">Streptomyces regalis</name>
    <dbReference type="NCBI Taxonomy" id="68262"/>
    <lineage>
        <taxon>Bacteria</taxon>
        <taxon>Bacillati</taxon>
        <taxon>Actinomycetota</taxon>
        <taxon>Actinomycetes</taxon>
        <taxon>Kitasatosporales</taxon>
        <taxon>Streptomycetaceae</taxon>
        <taxon>Streptomyces</taxon>
    </lineage>
</organism>
<keyword evidence="16 18" id="KW-0456">Lyase</keyword>
<evidence type="ECO:0000256" key="5">
    <source>
        <dbReference type="ARBA" id="ARBA00004661"/>
    </source>
</evidence>
<dbReference type="GO" id="GO:0009073">
    <property type="term" value="P:aromatic amino acid family biosynthetic process"/>
    <property type="evidence" value="ECO:0007669"/>
    <property type="project" value="UniProtKB-KW"/>
</dbReference>
<evidence type="ECO:0000256" key="14">
    <source>
        <dbReference type="ARBA" id="ARBA00023027"/>
    </source>
</evidence>
<dbReference type="GO" id="GO:0000166">
    <property type="term" value="F:nucleotide binding"/>
    <property type="evidence" value="ECO:0007669"/>
    <property type="project" value="UniProtKB-KW"/>
</dbReference>
<keyword evidence="13 18" id="KW-0862">Zinc</keyword>
<dbReference type="Proteomes" id="UP000053923">
    <property type="component" value="Unassembled WGS sequence"/>
</dbReference>
<feature type="binding site" evidence="18">
    <location>
        <position position="191"/>
    </location>
    <ligand>
        <name>Zn(2+)</name>
        <dbReference type="ChEBI" id="CHEBI:29105"/>
    </ligand>
</feature>
<dbReference type="CDD" id="cd08195">
    <property type="entry name" value="DHQS"/>
    <property type="match status" value="1"/>
</dbReference>
<evidence type="ECO:0000313" key="21">
    <source>
        <dbReference type="EMBL" id="KUL26227.1"/>
    </source>
</evidence>
<dbReference type="Pfam" id="PF01761">
    <property type="entry name" value="DHQ_synthase"/>
    <property type="match status" value="1"/>
</dbReference>
<evidence type="ECO:0000256" key="10">
    <source>
        <dbReference type="ARBA" id="ARBA00022605"/>
    </source>
</evidence>
<dbReference type="PIRSF" id="PIRSF001455">
    <property type="entry name" value="DHQ_synth"/>
    <property type="match status" value="1"/>
</dbReference>
<proteinExistence type="inferred from homology"/>
<keyword evidence="9 18" id="KW-0963">Cytoplasm</keyword>
<keyword evidence="14 18" id="KW-0520">NAD</keyword>
<evidence type="ECO:0000256" key="9">
    <source>
        <dbReference type="ARBA" id="ARBA00022490"/>
    </source>
</evidence>
<dbReference type="InterPro" id="IPR030960">
    <property type="entry name" value="DHQS/DOIS_N"/>
</dbReference>
<dbReference type="GO" id="GO:0005737">
    <property type="term" value="C:cytoplasm"/>
    <property type="evidence" value="ECO:0007669"/>
    <property type="project" value="UniProtKB-SubCell"/>
</dbReference>
<evidence type="ECO:0000256" key="4">
    <source>
        <dbReference type="ARBA" id="ARBA00004496"/>
    </source>
</evidence>
<evidence type="ECO:0000256" key="7">
    <source>
        <dbReference type="ARBA" id="ARBA00013031"/>
    </source>
</evidence>
<comment type="pathway">
    <text evidence="5 18">Metabolic intermediate biosynthesis; chorismate biosynthesis; chorismate from D-erythrose 4-phosphate and phosphoenolpyruvate: step 2/7.</text>
</comment>
<comment type="similarity">
    <text evidence="6 18">Belongs to the sugar phosphate cyclases superfamily. Dehydroquinate synthase family.</text>
</comment>
<dbReference type="SUPFAM" id="SSF56796">
    <property type="entry name" value="Dehydroquinate synthase-like"/>
    <property type="match status" value="1"/>
</dbReference>
<evidence type="ECO:0000313" key="22">
    <source>
        <dbReference type="Proteomes" id="UP000053923"/>
    </source>
</evidence>
<evidence type="ECO:0000256" key="11">
    <source>
        <dbReference type="ARBA" id="ARBA00022723"/>
    </source>
</evidence>
<feature type="domain" description="3-dehydroquinate synthase C-terminal" evidence="20">
    <location>
        <begin position="188"/>
        <end position="331"/>
    </location>
</feature>
<dbReference type="FunFam" id="3.40.50.1970:FF:000007">
    <property type="entry name" value="Pentafunctional AROM polypeptide"/>
    <property type="match status" value="1"/>
</dbReference>
<dbReference type="GO" id="GO:0008652">
    <property type="term" value="P:amino acid biosynthetic process"/>
    <property type="evidence" value="ECO:0007669"/>
    <property type="project" value="UniProtKB-KW"/>
</dbReference>
<evidence type="ECO:0000256" key="1">
    <source>
        <dbReference type="ARBA" id="ARBA00001393"/>
    </source>
</evidence>
<dbReference type="NCBIfam" id="TIGR01357">
    <property type="entry name" value="aroB"/>
    <property type="match status" value="1"/>
</dbReference>
<sequence>MSDHQNPVSVPVSVPGCPYSVIIGRGLLADIGTRLSLSPHTQRAAVVASGVPATRYAPVVVEALRSSGLDAELVEVPDGEEAKTLATVEHCYERFAGMALGRDDVVVAVGGGVVGDMAGFAAASWHRGVALVQVPTTLLAQVDSSVGGKTGVNLPSGKNLVGAFHQPKAVVIDLDTLGTLPERDRVAGLGEVAKYGFISDPEVLRILEEAPDDAIAAGPGVVDDLVVRGIRVKAAVVSADEKEAGERALLNYGHTVGHAIEAVGGYARYRHGEAVAIGMVFAARLSEALGSASPGLADRTERVLQGLGLPTGGVTATREELWQYMRRDKKARKGVRFVVCSTPGNARLVEQPPEQLIDKLLDSLR</sequence>
<keyword evidence="10 18" id="KW-0028">Amino-acid biosynthesis</keyword>
<name>A0A124G8L1_9ACTN</name>
<dbReference type="Pfam" id="PF24621">
    <property type="entry name" value="DHQS_C"/>
    <property type="match status" value="1"/>
</dbReference>
<feature type="binding site" evidence="18">
    <location>
        <position position="271"/>
    </location>
    <ligand>
        <name>Zn(2+)</name>
        <dbReference type="ChEBI" id="CHEBI:29105"/>
    </ligand>
</feature>
<evidence type="ECO:0000256" key="6">
    <source>
        <dbReference type="ARBA" id="ARBA00005412"/>
    </source>
</evidence>
<dbReference type="InterPro" id="IPR030963">
    <property type="entry name" value="DHQ_synth_fam"/>
</dbReference>
<comment type="function">
    <text evidence="18">Catalyzes the conversion of 3-deoxy-D-arabino-heptulosonate 7-phosphate (DAHP) to dehydroquinate (DHQ).</text>
</comment>
<comment type="cofactor">
    <cofactor evidence="2 18">
        <name>NAD(+)</name>
        <dbReference type="ChEBI" id="CHEBI:57540"/>
    </cofactor>
</comment>
<evidence type="ECO:0000256" key="3">
    <source>
        <dbReference type="ARBA" id="ARBA00001947"/>
    </source>
</evidence>
<protein>
    <recommendedName>
        <fullName evidence="8 18">3-dehydroquinate synthase</fullName>
        <shortName evidence="18">DHQS</shortName>
        <ecNumber evidence="7 18">4.2.3.4</ecNumber>
    </recommendedName>
</protein>
<dbReference type="GO" id="GO:0009423">
    <property type="term" value="P:chorismate biosynthetic process"/>
    <property type="evidence" value="ECO:0007669"/>
    <property type="project" value="UniProtKB-UniRule"/>
</dbReference>
<evidence type="ECO:0000256" key="16">
    <source>
        <dbReference type="ARBA" id="ARBA00023239"/>
    </source>
</evidence>
<dbReference type="EMBL" id="LLZG01000363">
    <property type="protein sequence ID" value="KUL26227.1"/>
    <property type="molecule type" value="Genomic_DNA"/>
</dbReference>
<feature type="binding site" evidence="18">
    <location>
        <begin position="176"/>
        <end position="179"/>
    </location>
    <ligand>
        <name>NAD(+)</name>
        <dbReference type="ChEBI" id="CHEBI:57540"/>
    </ligand>
</feature>
<feature type="binding site" evidence="18">
    <location>
        <begin position="136"/>
        <end position="137"/>
    </location>
    <ligand>
        <name>NAD(+)</name>
        <dbReference type="ChEBI" id="CHEBI:57540"/>
    </ligand>
</feature>